<dbReference type="Proteomes" id="UP001500457">
    <property type="component" value="Unassembled WGS sequence"/>
</dbReference>
<name>A0ABP9EUB4_9PSEU</name>
<dbReference type="Gene3D" id="3.20.20.140">
    <property type="entry name" value="Metal-dependent hydrolases"/>
    <property type="match status" value="1"/>
</dbReference>
<sequence length="285" mass="29355">MIDLHTHSAASDGTESPSELVATAVAAGVTVLALTDHDTTAGWDEAAAARPPGLTLVRGAEFSTESPDGRGGTVTAHLLGYLFDPAAPAILAEQERLRASRRERVRAMGERMAAGGLPIDGEALLARLPADAPAGRPHLGQALVEAGVVGSVSEAFEHLLRRDGPYYVEKEDTPIARAVAMIVAAGGVPVFAHPFARRRGPVVEASVLADLAREGLAGIEVDHPDHDADDRAALHEVAAAAGLLVTGSSDYHGTNKATPIAAETTARDQFEALAARATGAEVLAG</sequence>
<dbReference type="InterPro" id="IPR003141">
    <property type="entry name" value="Pol/His_phosphatase_N"/>
</dbReference>
<reference evidence="3" key="1">
    <citation type="journal article" date="2019" name="Int. J. Syst. Evol. Microbiol.">
        <title>The Global Catalogue of Microorganisms (GCM) 10K type strain sequencing project: providing services to taxonomists for standard genome sequencing and annotation.</title>
        <authorList>
            <consortium name="The Broad Institute Genomics Platform"/>
            <consortium name="The Broad Institute Genome Sequencing Center for Infectious Disease"/>
            <person name="Wu L."/>
            <person name="Ma J."/>
        </authorList>
    </citation>
    <scope>NUCLEOTIDE SEQUENCE [LARGE SCALE GENOMIC DNA]</scope>
    <source>
        <strain evidence="3">JCM 17983</strain>
    </source>
</reference>
<dbReference type="PANTHER" id="PTHR42924:SF3">
    <property type="entry name" value="POLYMERASE_HISTIDINOL PHOSPHATASE N-TERMINAL DOMAIN-CONTAINING PROTEIN"/>
    <property type="match status" value="1"/>
</dbReference>
<accession>A0ABP9EUB4</accession>
<dbReference type="Gene3D" id="1.10.150.650">
    <property type="match status" value="1"/>
</dbReference>
<proteinExistence type="predicted"/>
<evidence type="ECO:0000259" key="1">
    <source>
        <dbReference type="SMART" id="SM00481"/>
    </source>
</evidence>
<keyword evidence="3" id="KW-1185">Reference proteome</keyword>
<comment type="caution">
    <text evidence="2">The sequence shown here is derived from an EMBL/GenBank/DDBJ whole genome shotgun (WGS) entry which is preliminary data.</text>
</comment>
<dbReference type="CDD" id="cd07438">
    <property type="entry name" value="PHP_HisPPase_AMP"/>
    <property type="match status" value="1"/>
</dbReference>
<dbReference type="EMBL" id="BAABHQ010000014">
    <property type="protein sequence ID" value="GAA4887118.1"/>
    <property type="molecule type" value="Genomic_DNA"/>
</dbReference>
<organism evidence="2 3">
    <name type="scientific">Actinomycetospora straminea</name>
    <dbReference type="NCBI Taxonomy" id="663607"/>
    <lineage>
        <taxon>Bacteria</taxon>
        <taxon>Bacillati</taxon>
        <taxon>Actinomycetota</taxon>
        <taxon>Actinomycetes</taxon>
        <taxon>Pseudonocardiales</taxon>
        <taxon>Pseudonocardiaceae</taxon>
        <taxon>Actinomycetospora</taxon>
    </lineage>
</organism>
<dbReference type="InterPro" id="IPR052018">
    <property type="entry name" value="PHP_domain"/>
</dbReference>
<evidence type="ECO:0000313" key="3">
    <source>
        <dbReference type="Proteomes" id="UP001500457"/>
    </source>
</evidence>
<dbReference type="SUPFAM" id="SSF89550">
    <property type="entry name" value="PHP domain-like"/>
    <property type="match status" value="1"/>
</dbReference>
<protein>
    <submittedName>
        <fullName evidence="2">PHP domain-containing protein</fullName>
    </submittedName>
</protein>
<dbReference type="PANTHER" id="PTHR42924">
    <property type="entry name" value="EXONUCLEASE"/>
    <property type="match status" value="1"/>
</dbReference>
<dbReference type="RefSeq" id="WP_274233502.1">
    <property type="nucleotide sequence ID" value="NZ_BAABHQ010000014.1"/>
</dbReference>
<dbReference type="InterPro" id="IPR004013">
    <property type="entry name" value="PHP_dom"/>
</dbReference>
<gene>
    <name evidence="2" type="ORF">GCM10023203_44960</name>
</gene>
<dbReference type="Pfam" id="PF02811">
    <property type="entry name" value="PHP"/>
    <property type="match status" value="1"/>
</dbReference>
<dbReference type="InterPro" id="IPR016195">
    <property type="entry name" value="Pol/histidinol_Pase-like"/>
</dbReference>
<feature type="domain" description="Polymerase/histidinol phosphatase N-terminal" evidence="1">
    <location>
        <begin position="2"/>
        <end position="66"/>
    </location>
</feature>
<dbReference type="SMART" id="SM00481">
    <property type="entry name" value="POLIIIAc"/>
    <property type="match status" value="1"/>
</dbReference>
<evidence type="ECO:0000313" key="2">
    <source>
        <dbReference type="EMBL" id="GAA4887118.1"/>
    </source>
</evidence>